<dbReference type="Proteomes" id="UP001143981">
    <property type="component" value="Unassembled WGS sequence"/>
</dbReference>
<evidence type="ECO:0000313" key="3">
    <source>
        <dbReference type="Proteomes" id="UP001143981"/>
    </source>
</evidence>
<gene>
    <name evidence="2" type="ORF">LPJ61_005439</name>
</gene>
<name>A0A9W8CVT2_9FUNG</name>
<evidence type="ECO:0000313" key="2">
    <source>
        <dbReference type="EMBL" id="KAJ1726070.1"/>
    </source>
</evidence>
<accession>A0A9W8CVT2</accession>
<keyword evidence="3" id="KW-1185">Reference proteome</keyword>
<feature type="non-terminal residue" evidence="2">
    <location>
        <position position="1"/>
    </location>
</feature>
<protein>
    <submittedName>
        <fullName evidence="2">Uncharacterized protein</fullName>
    </submittedName>
</protein>
<proteinExistence type="predicted"/>
<comment type="caution">
    <text evidence="2">The sequence shown here is derived from an EMBL/GenBank/DDBJ whole genome shotgun (WGS) entry which is preliminary data.</text>
</comment>
<feature type="region of interest" description="Disordered" evidence="1">
    <location>
        <begin position="118"/>
        <end position="147"/>
    </location>
</feature>
<evidence type="ECO:0000256" key="1">
    <source>
        <dbReference type="SAM" id="MobiDB-lite"/>
    </source>
</evidence>
<organism evidence="2 3">
    <name type="scientific">Coemansia biformis</name>
    <dbReference type="NCBI Taxonomy" id="1286918"/>
    <lineage>
        <taxon>Eukaryota</taxon>
        <taxon>Fungi</taxon>
        <taxon>Fungi incertae sedis</taxon>
        <taxon>Zoopagomycota</taxon>
        <taxon>Kickxellomycotina</taxon>
        <taxon>Kickxellomycetes</taxon>
        <taxon>Kickxellales</taxon>
        <taxon>Kickxellaceae</taxon>
        <taxon>Coemansia</taxon>
    </lineage>
</organism>
<dbReference type="AlphaFoldDB" id="A0A9W8CVT2"/>
<dbReference type="EMBL" id="JANBOI010001799">
    <property type="protein sequence ID" value="KAJ1726070.1"/>
    <property type="molecule type" value="Genomic_DNA"/>
</dbReference>
<dbReference type="OrthoDB" id="10039566at2759"/>
<reference evidence="2" key="1">
    <citation type="submission" date="2022-07" db="EMBL/GenBank/DDBJ databases">
        <title>Phylogenomic reconstructions and comparative analyses of Kickxellomycotina fungi.</title>
        <authorList>
            <person name="Reynolds N.K."/>
            <person name="Stajich J.E."/>
            <person name="Barry K."/>
            <person name="Grigoriev I.V."/>
            <person name="Crous P."/>
            <person name="Smith M.E."/>
        </authorList>
    </citation>
    <scope>NUCLEOTIDE SEQUENCE</scope>
    <source>
        <strain evidence="2">BCRC 34381</strain>
    </source>
</reference>
<sequence>DVLPAPPPAAKALDNDKEALSYTMQFGGSLDSGGPIGIDIEFIEPLRMYWRDVEIGAIQNPEKLHVPGHGTAEWSWAPFTVSALGPSDAVMAPSSGRVNKKLVVPRSPQGAELVATTMAPSPETDHSAQRRGVAGGALHSRATGDSTSADMRGHLADWFATIQAHGSFTMEWRSRVRVSAMGMHTSHVNFEKVVRVSCLTASQCAVGS</sequence>